<keyword evidence="1" id="KW-1133">Transmembrane helix</keyword>
<feature type="transmembrane region" description="Helical" evidence="1">
    <location>
        <begin position="52"/>
        <end position="74"/>
    </location>
</feature>
<organism evidence="2 3">
    <name type="scientific">Occallatibacter riparius</name>
    <dbReference type="NCBI Taxonomy" id="1002689"/>
    <lineage>
        <taxon>Bacteria</taxon>
        <taxon>Pseudomonadati</taxon>
        <taxon>Acidobacteriota</taxon>
        <taxon>Terriglobia</taxon>
        <taxon>Terriglobales</taxon>
        <taxon>Acidobacteriaceae</taxon>
        <taxon>Occallatibacter</taxon>
    </lineage>
</organism>
<proteinExistence type="predicted"/>
<sequence>MMSIRGMPVVRVVAVGLSAGLIFAIADALLNANGLAVRLYALYRPIARESVNAPLGLAFDLISGLVMAILFVALRPSLSGKSLMRGIQFGLIAWFFRVAMQSASQVVMFPISAGAVAYGLSSGLAEMLLLGIFYGALLKPQEEVALF</sequence>
<dbReference type="KEGG" id="orp:MOP44_26205"/>
<keyword evidence="1" id="KW-0472">Membrane</keyword>
<accession>A0A9J7BT10</accession>
<feature type="transmembrane region" description="Helical" evidence="1">
    <location>
        <begin position="115"/>
        <end position="137"/>
    </location>
</feature>
<name>A0A9J7BT10_9BACT</name>
<evidence type="ECO:0000313" key="2">
    <source>
        <dbReference type="EMBL" id="UWZ84038.1"/>
    </source>
</evidence>
<protein>
    <submittedName>
        <fullName evidence="2">Uncharacterized protein</fullName>
    </submittedName>
</protein>
<keyword evidence="1" id="KW-0812">Transmembrane</keyword>
<gene>
    <name evidence="2" type="ORF">MOP44_26205</name>
</gene>
<dbReference type="RefSeq" id="WP_260793542.1">
    <property type="nucleotide sequence ID" value="NZ_CP093313.1"/>
</dbReference>
<feature type="transmembrane region" description="Helical" evidence="1">
    <location>
        <begin position="86"/>
        <end position="109"/>
    </location>
</feature>
<reference evidence="2" key="1">
    <citation type="submission" date="2021-04" db="EMBL/GenBank/DDBJ databases">
        <title>Phylogenetic analysis of Acidobacteriaceae.</title>
        <authorList>
            <person name="Qiu L."/>
            <person name="Zhang Q."/>
        </authorList>
    </citation>
    <scope>NUCLEOTIDE SEQUENCE</scope>
    <source>
        <strain evidence="2">DSM 25168</strain>
    </source>
</reference>
<evidence type="ECO:0000256" key="1">
    <source>
        <dbReference type="SAM" id="Phobius"/>
    </source>
</evidence>
<keyword evidence="3" id="KW-1185">Reference proteome</keyword>
<dbReference type="Proteomes" id="UP001059380">
    <property type="component" value="Chromosome"/>
</dbReference>
<dbReference type="EMBL" id="CP093313">
    <property type="protein sequence ID" value="UWZ84038.1"/>
    <property type="molecule type" value="Genomic_DNA"/>
</dbReference>
<dbReference type="AlphaFoldDB" id="A0A9J7BT10"/>
<evidence type="ECO:0000313" key="3">
    <source>
        <dbReference type="Proteomes" id="UP001059380"/>
    </source>
</evidence>